<protein>
    <submittedName>
        <fullName evidence="1">PduM family microcompartment protein</fullName>
    </submittedName>
</protein>
<keyword evidence="2" id="KW-1185">Reference proteome</keyword>
<evidence type="ECO:0000313" key="2">
    <source>
        <dbReference type="Proteomes" id="UP001466893"/>
    </source>
</evidence>
<dbReference type="Pfam" id="PF15953">
    <property type="entry name" value="PDU_like"/>
    <property type="match status" value="1"/>
</dbReference>
<dbReference type="RefSeq" id="WP_342324612.1">
    <property type="nucleotide sequence ID" value="NZ_CP151800.1"/>
</dbReference>
<reference evidence="1 2" key="1">
    <citation type="submission" date="2024-04" db="EMBL/GenBank/DDBJ databases">
        <title>Kosakonia calanthae sp. nov., a halophilic bacterium isolated from leaves of Calanthe tiplacata.</title>
        <authorList>
            <person name="Wu P."/>
        </authorList>
    </citation>
    <scope>NUCLEOTIDE SEQUENCE [LARGE SCALE GENOMIC DNA]</scope>
    <source>
        <strain evidence="1 2">BYX6</strain>
    </source>
</reference>
<dbReference type="EMBL" id="CP151800">
    <property type="protein sequence ID" value="WZV99899.1"/>
    <property type="molecule type" value="Genomic_DNA"/>
</dbReference>
<proteinExistence type="predicted"/>
<organism evidence="1 2">
    <name type="scientific">Kosakonia calanthes</name>
    <dbReference type="NCBI Taxonomy" id="3139408"/>
    <lineage>
        <taxon>Bacteria</taxon>
        <taxon>Pseudomonadati</taxon>
        <taxon>Pseudomonadota</taxon>
        <taxon>Gammaproteobacteria</taxon>
        <taxon>Enterobacterales</taxon>
        <taxon>Enterobacteriaceae</taxon>
        <taxon>Kosakonia</taxon>
    </lineage>
</organism>
<sequence length="166" mass="18380">MTVMTDEQIRHIVELIVARLQARSGNPATLSQEQLRHASVLKLFLTHDSLSITRTDLPFICQLAEGDRDNTAVANLFEALSLGMPVCVTLPGRSLAHLPLRDLARVPCQWRDAEGATVALHLKNVLSYRDISGRRGGWLVTSRKTVITALAREAAQAQHIQLVKQE</sequence>
<name>A0ABZ3B9L8_9ENTR</name>
<dbReference type="Proteomes" id="UP001466893">
    <property type="component" value="Chromosome"/>
</dbReference>
<dbReference type="NCBIfam" id="TIGR04493">
    <property type="entry name" value="microcomp_PduM"/>
    <property type="match status" value="1"/>
</dbReference>
<gene>
    <name evidence="1" type="primary">pduM</name>
    <name evidence="1" type="ORF">AAEY27_08480</name>
</gene>
<accession>A0ABZ3B9L8</accession>
<dbReference type="InterPro" id="IPR030992">
    <property type="entry name" value="PduM"/>
</dbReference>
<evidence type="ECO:0000313" key="1">
    <source>
        <dbReference type="EMBL" id="WZV99899.1"/>
    </source>
</evidence>